<evidence type="ECO:0000313" key="3">
    <source>
        <dbReference type="Proteomes" id="UP000478052"/>
    </source>
</evidence>
<dbReference type="AlphaFoldDB" id="A0A6G0X7X8"/>
<dbReference type="InterPro" id="IPR052579">
    <property type="entry name" value="Zinc_finger_SWIM"/>
</dbReference>
<organism evidence="2 3">
    <name type="scientific">Aphis craccivora</name>
    <name type="common">Cowpea aphid</name>
    <dbReference type="NCBI Taxonomy" id="307492"/>
    <lineage>
        <taxon>Eukaryota</taxon>
        <taxon>Metazoa</taxon>
        <taxon>Ecdysozoa</taxon>
        <taxon>Arthropoda</taxon>
        <taxon>Hexapoda</taxon>
        <taxon>Insecta</taxon>
        <taxon>Pterygota</taxon>
        <taxon>Neoptera</taxon>
        <taxon>Paraneoptera</taxon>
        <taxon>Hemiptera</taxon>
        <taxon>Sternorrhyncha</taxon>
        <taxon>Aphidomorpha</taxon>
        <taxon>Aphidoidea</taxon>
        <taxon>Aphididae</taxon>
        <taxon>Aphidini</taxon>
        <taxon>Aphis</taxon>
        <taxon>Aphis</taxon>
    </lineage>
</organism>
<evidence type="ECO:0000259" key="1">
    <source>
        <dbReference type="Pfam" id="PF21599"/>
    </source>
</evidence>
<sequence length="506" mass="58603">MEFVELAEPAVDTNVYDGAQFPFLFENLKYKYTICKNDCHTLNIARQKYPKQLEFTPDNLKYYFIKFICIHGGTFKKSKKCEDLRATSTMKQNCPAFIYVRVTFDGTKLEISQINETHNHETSALLFSNLPNQRRLAPQMKAEANKKLIQSKIHTETGKMVTLKNLYISHHTTYPPSEVLKAVDEYVNENIKFWPVGNKPSFLYFKSKLTERKIYLKCNGTKIKNCQATGSIMPRDKIFSLRRLHNHPYWVKDVFSIVPAKMLYAVAIVRNPEGAFDYTFLQAAERMKKIRKLVYHPTPRNLKELGEILQLDEISHFTTTFQTSSSLFYQGPLLLPDGTFVGILFSNIDFIKKIECELQNVRIAGCDGTFKTVPKTLDGDCYQLFTFHIIYKNISLPLVYALLNENCYFTIFYHNLTIITDFELAQINAIKLIFKESVHQGCYFHFCQAVLLHLRSKEVGIYNLVKTNNIAARILRMILALPYLPPDRSSQMPNMLDGFNAILIWK</sequence>
<reference evidence="2 3" key="1">
    <citation type="submission" date="2019-08" db="EMBL/GenBank/DDBJ databases">
        <title>Whole genome of Aphis craccivora.</title>
        <authorList>
            <person name="Voronova N.V."/>
            <person name="Shulinski R.S."/>
            <person name="Bandarenka Y.V."/>
            <person name="Zhorov D.G."/>
            <person name="Warner D."/>
        </authorList>
    </citation>
    <scope>NUCLEOTIDE SEQUENCE [LARGE SCALE GENOMIC DNA]</scope>
    <source>
        <strain evidence="2">180601</strain>
        <tissue evidence="2">Whole Body</tissue>
    </source>
</reference>
<feature type="domain" description="ZSWIM3 N-terminal" evidence="1">
    <location>
        <begin position="32"/>
        <end position="120"/>
    </location>
</feature>
<gene>
    <name evidence="2" type="ORF">FWK35_00016306</name>
</gene>
<accession>A0A6G0X7X8</accession>
<protein>
    <recommendedName>
        <fullName evidence="1">ZSWIM3 N-terminal domain-containing protein</fullName>
    </recommendedName>
</protein>
<dbReference type="PANTHER" id="PTHR31569">
    <property type="entry name" value="SWIM-TYPE DOMAIN-CONTAINING PROTEIN"/>
    <property type="match status" value="1"/>
</dbReference>
<evidence type="ECO:0000313" key="2">
    <source>
        <dbReference type="EMBL" id="KAF0735958.1"/>
    </source>
</evidence>
<dbReference type="PANTHER" id="PTHR31569:SF4">
    <property type="entry name" value="SWIM-TYPE DOMAIN-CONTAINING PROTEIN"/>
    <property type="match status" value="1"/>
</dbReference>
<dbReference type="OrthoDB" id="6611217at2759"/>
<dbReference type="Pfam" id="PF21599">
    <property type="entry name" value="ZSWIM3_N"/>
    <property type="match status" value="1"/>
</dbReference>
<dbReference type="InterPro" id="IPR048325">
    <property type="entry name" value="ZSWIM3_N"/>
</dbReference>
<comment type="caution">
    <text evidence="2">The sequence shown here is derived from an EMBL/GenBank/DDBJ whole genome shotgun (WGS) entry which is preliminary data.</text>
</comment>
<keyword evidence="3" id="KW-1185">Reference proteome</keyword>
<name>A0A6G0X7X8_APHCR</name>
<proteinExistence type="predicted"/>
<dbReference type="EMBL" id="VUJU01008074">
    <property type="protein sequence ID" value="KAF0735958.1"/>
    <property type="molecule type" value="Genomic_DNA"/>
</dbReference>
<dbReference type="Proteomes" id="UP000478052">
    <property type="component" value="Unassembled WGS sequence"/>
</dbReference>